<dbReference type="InterPro" id="IPR031329">
    <property type="entry name" value="NEUT/ALK_ceramidase_N"/>
</dbReference>
<protein>
    <submittedName>
        <fullName evidence="3">Neutral/alkaline non-lysosomal ceramidase N-terminal domain-containing protein</fullName>
    </submittedName>
</protein>
<feature type="compositionally biased region" description="Basic and acidic residues" evidence="1">
    <location>
        <begin position="1"/>
        <end position="11"/>
    </location>
</feature>
<comment type="caution">
    <text evidence="3">The sequence shown here is derived from an EMBL/GenBank/DDBJ whole genome shotgun (WGS) entry which is preliminary data.</text>
</comment>
<evidence type="ECO:0000313" key="4">
    <source>
        <dbReference type="Proteomes" id="UP001321018"/>
    </source>
</evidence>
<name>A0AAP3E330_9EURY</name>
<reference evidence="3" key="1">
    <citation type="submission" date="2022-09" db="EMBL/GenBank/DDBJ databases">
        <title>Enrichment on poylsaccharides allowed isolation of novel metabolic and taxonomic groups of Haloarchaea.</title>
        <authorList>
            <person name="Sorokin D.Y."/>
            <person name="Elcheninov A.G."/>
            <person name="Khizhniak T.V."/>
            <person name="Kolganova T.V."/>
            <person name="Kublanov I.V."/>
        </authorList>
    </citation>
    <scope>NUCLEOTIDE SEQUENCE</scope>
    <source>
        <strain evidence="3">AArc-xg1-1</strain>
    </source>
</reference>
<sequence>MSETDRAHEWHAGTASEVITPSESMRMAGYGAREEPSEGTLQDLHAKAIALEDERGTRFVTVGVEILAISRPLHAAVTEACEEQYGLPATHLLLNASHTHCGPVYRERKTEVFSLNDEERAQARAYAEFLEETLVDVVGRAIEDLSPASVTYSHAKCGIAFNRRIPLEQGIGFQPYPDGPVDHDVPVLAIESPDGETLRGILFGYACHPTSLSLREWTGDWAGYAMEYLEEEFPDATAVFVQGCGGDQKAYPQRELELTKHYGKSLATAVRGALVAQRREVHGPLRCVKEEVDLEFEEPPTREELEAQLESEERYERRHAEHLLDELDEHGELPRSHPYPIQAVGFGGDLTMIALTGEVLVGYSLKLKERLPGPLWVAGYSNNYMTYIPTVDDLFAGGYEADRFVHLTELPAKFDHSVEDRVLSTATALARRVGPPDER</sequence>
<proteinExistence type="predicted"/>
<evidence type="ECO:0000256" key="1">
    <source>
        <dbReference type="SAM" id="MobiDB-lite"/>
    </source>
</evidence>
<evidence type="ECO:0000313" key="3">
    <source>
        <dbReference type="EMBL" id="MCU4743301.1"/>
    </source>
</evidence>
<evidence type="ECO:0000259" key="2">
    <source>
        <dbReference type="Pfam" id="PF04734"/>
    </source>
</evidence>
<feature type="region of interest" description="Disordered" evidence="1">
    <location>
        <begin position="1"/>
        <end position="24"/>
    </location>
</feature>
<dbReference type="Proteomes" id="UP001321018">
    <property type="component" value="Unassembled WGS sequence"/>
</dbReference>
<gene>
    <name evidence="3" type="ORF">OB960_18085</name>
</gene>
<organism evidence="3 4">
    <name type="scientific">Natronoglomus mannanivorans</name>
    <dbReference type="NCBI Taxonomy" id="2979990"/>
    <lineage>
        <taxon>Archaea</taxon>
        <taxon>Methanobacteriati</taxon>
        <taxon>Methanobacteriota</taxon>
        <taxon>Stenosarchaea group</taxon>
        <taxon>Halobacteria</taxon>
        <taxon>Halobacteriales</taxon>
        <taxon>Natrialbaceae</taxon>
        <taxon>Natronoglomus</taxon>
    </lineage>
</organism>
<dbReference type="RefSeq" id="WP_338005118.1">
    <property type="nucleotide sequence ID" value="NZ_JAOPKA010000014.1"/>
</dbReference>
<dbReference type="Pfam" id="PF04734">
    <property type="entry name" value="Ceramidase_alk"/>
    <property type="match status" value="1"/>
</dbReference>
<accession>A0AAP3E330</accession>
<dbReference type="EMBL" id="JAOPKA010000014">
    <property type="protein sequence ID" value="MCU4743301.1"/>
    <property type="molecule type" value="Genomic_DNA"/>
</dbReference>
<feature type="domain" description="Neutral/alkaline non-lysosomal ceramidase N-terminal" evidence="2">
    <location>
        <begin position="21"/>
        <end position="236"/>
    </location>
</feature>
<dbReference type="AlphaFoldDB" id="A0AAP3E330"/>